<feature type="chain" id="PRO_5038021839" evidence="3">
    <location>
        <begin position="22"/>
        <end position="331"/>
    </location>
</feature>
<evidence type="ECO:0000256" key="2">
    <source>
        <dbReference type="SAM" id="Phobius"/>
    </source>
</evidence>
<accession>A0A979FNB3</accession>
<keyword evidence="4" id="KW-1185">Reference proteome</keyword>
<evidence type="ECO:0000256" key="3">
    <source>
        <dbReference type="SAM" id="SignalP"/>
    </source>
</evidence>
<protein>
    <submittedName>
        <fullName evidence="5">Uncharacterized protein LOC108681943 isoform X1</fullName>
    </submittedName>
</protein>
<gene>
    <name evidence="5" type="primary">LOC108681943</name>
</gene>
<dbReference type="RefSeq" id="XP_047737986.1">
    <property type="nucleotide sequence ID" value="XM_047882030.1"/>
</dbReference>
<proteinExistence type="predicted"/>
<evidence type="ECO:0000256" key="1">
    <source>
        <dbReference type="SAM" id="MobiDB-lite"/>
    </source>
</evidence>
<feature type="transmembrane region" description="Helical" evidence="2">
    <location>
        <begin position="225"/>
        <end position="245"/>
    </location>
</feature>
<sequence length="331" mass="36132">MGNRILFFEIFVLLGVKLSSCSETTLAGMECSSSSHCSGNGTSKPYLQCINGYCLCNPKMAHSVYEYLDLHTQSKVSCQDKSLSRICIGIYHADDSCACSPGKVAFRVAGHVGHCVSEDNSTSSGFGQYCSAVMTACDASQGLMCRNSKCFCPRDSHYFNITQQKCIRKLTYSLTYGQPCAEDSNGCEDRFTCLNGICQCRESCSTYLGTEGDQNKGWRLLVFKIAPALCVLLVVVIIACAIFRLSHSCHKRIREPTGDGTSVPLHRPSDLNMTRSPYGSPLNSTAQTCELNCTAQTYMSDSFLAPSAPEFEIPDDAPPPYEEAIKDSAVR</sequence>
<keyword evidence="2" id="KW-0812">Transmembrane</keyword>
<organism evidence="4 5">
    <name type="scientific">Hyalella azteca</name>
    <name type="common">Amphipod</name>
    <dbReference type="NCBI Taxonomy" id="294128"/>
    <lineage>
        <taxon>Eukaryota</taxon>
        <taxon>Metazoa</taxon>
        <taxon>Ecdysozoa</taxon>
        <taxon>Arthropoda</taxon>
        <taxon>Crustacea</taxon>
        <taxon>Multicrustacea</taxon>
        <taxon>Malacostraca</taxon>
        <taxon>Eumalacostraca</taxon>
        <taxon>Peracarida</taxon>
        <taxon>Amphipoda</taxon>
        <taxon>Senticaudata</taxon>
        <taxon>Talitrida</taxon>
        <taxon>Talitroidea</taxon>
        <taxon>Hyalellidae</taxon>
        <taxon>Hyalella</taxon>
    </lineage>
</organism>
<dbReference type="AlphaFoldDB" id="A0A979FNB3"/>
<dbReference type="Proteomes" id="UP000694843">
    <property type="component" value="Unplaced"/>
</dbReference>
<keyword evidence="2" id="KW-0472">Membrane</keyword>
<dbReference type="GeneID" id="108681943"/>
<feature type="region of interest" description="Disordered" evidence="1">
    <location>
        <begin position="307"/>
        <end position="331"/>
    </location>
</feature>
<feature type="signal peptide" evidence="3">
    <location>
        <begin position="1"/>
        <end position="21"/>
    </location>
</feature>
<keyword evidence="2" id="KW-1133">Transmembrane helix</keyword>
<name>A0A979FNB3_HYAAZ</name>
<keyword evidence="3" id="KW-0732">Signal</keyword>
<reference evidence="5" key="1">
    <citation type="submission" date="2025-08" db="UniProtKB">
        <authorList>
            <consortium name="RefSeq"/>
        </authorList>
    </citation>
    <scope>IDENTIFICATION</scope>
    <source>
        <tissue evidence="5">Whole organism</tissue>
    </source>
</reference>
<evidence type="ECO:0000313" key="4">
    <source>
        <dbReference type="Proteomes" id="UP000694843"/>
    </source>
</evidence>
<dbReference type="OrthoDB" id="10456952at2759"/>
<evidence type="ECO:0000313" key="5">
    <source>
        <dbReference type="RefSeq" id="XP_047737986.1"/>
    </source>
</evidence>